<reference evidence="2" key="1">
    <citation type="submission" date="2014-11" db="EMBL/GenBank/DDBJ databases">
        <authorList>
            <person name="Amaro Gonzalez C."/>
        </authorList>
    </citation>
    <scope>NUCLEOTIDE SEQUENCE</scope>
</reference>
<reference evidence="2" key="2">
    <citation type="journal article" date="2015" name="Fish Shellfish Immunol.">
        <title>Early steps in the European eel (Anguilla anguilla)-Vibrio vulnificus interaction in the gills: Role of the RtxA13 toxin.</title>
        <authorList>
            <person name="Callol A."/>
            <person name="Pajuelo D."/>
            <person name="Ebbesson L."/>
            <person name="Teles M."/>
            <person name="MacKenzie S."/>
            <person name="Amaro C."/>
        </authorList>
    </citation>
    <scope>NUCLEOTIDE SEQUENCE</scope>
</reference>
<evidence type="ECO:0000313" key="2">
    <source>
        <dbReference type="EMBL" id="JAI00789.1"/>
    </source>
</evidence>
<feature type="region of interest" description="Disordered" evidence="1">
    <location>
        <begin position="1"/>
        <end position="24"/>
    </location>
</feature>
<dbReference type="EMBL" id="GBXM01007789">
    <property type="protein sequence ID" value="JAI00789.1"/>
    <property type="molecule type" value="Transcribed_RNA"/>
</dbReference>
<proteinExistence type="predicted"/>
<protein>
    <submittedName>
        <fullName evidence="2">Uncharacterized protein</fullName>
    </submittedName>
</protein>
<evidence type="ECO:0000256" key="1">
    <source>
        <dbReference type="SAM" id="MobiDB-lite"/>
    </source>
</evidence>
<organism evidence="2">
    <name type="scientific">Anguilla anguilla</name>
    <name type="common">European freshwater eel</name>
    <name type="synonym">Muraena anguilla</name>
    <dbReference type="NCBI Taxonomy" id="7936"/>
    <lineage>
        <taxon>Eukaryota</taxon>
        <taxon>Metazoa</taxon>
        <taxon>Chordata</taxon>
        <taxon>Craniata</taxon>
        <taxon>Vertebrata</taxon>
        <taxon>Euteleostomi</taxon>
        <taxon>Actinopterygii</taxon>
        <taxon>Neopterygii</taxon>
        <taxon>Teleostei</taxon>
        <taxon>Anguilliformes</taxon>
        <taxon>Anguillidae</taxon>
        <taxon>Anguilla</taxon>
    </lineage>
</organism>
<accession>A0A0E9XGI2</accession>
<name>A0A0E9XGI2_ANGAN</name>
<sequence length="24" mass="2617">MSGRQRGGVLATGELRQSSRNLRS</sequence>
<dbReference type="AlphaFoldDB" id="A0A0E9XGI2"/>
<feature type="compositionally biased region" description="Polar residues" evidence="1">
    <location>
        <begin position="15"/>
        <end position="24"/>
    </location>
</feature>